<keyword evidence="2" id="KW-0812">Transmembrane</keyword>
<feature type="region of interest" description="Disordered" evidence="1">
    <location>
        <begin position="192"/>
        <end position="216"/>
    </location>
</feature>
<gene>
    <name evidence="3" type="ORF">Dxin01_02338</name>
</gene>
<dbReference type="RefSeq" id="WP_353542562.1">
    <property type="nucleotide sequence ID" value="NZ_BAABRN010000026.1"/>
</dbReference>
<evidence type="ECO:0000313" key="4">
    <source>
        <dbReference type="Proteomes" id="UP001458946"/>
    </source>
</evidence>
<sequence length="216" mass="22818">MSKLPPQYLFALVLALCAAVIFLFFSMVIRPRQDTINTMRDDLTAKQTTADQYRTAAAAVPRLKASIDKLEVDRAEFVRALPVNTQFGQIIDQLRSNVGAAGATLGDLTFAPSSIQAGLPAGVRAMDINLAASGRFSQLFQMLRSLETQNRFTTVNNLDMTLPAATSSDPPLESTMNLTVYTYDPTQAAATAAAGTPNAAPAAAPAPAAPASGGIR</sequence>
<evidence type="ECO:0000256" key="2">
    <source>
        <dbReference type="SAM" id="Phobius"/>
    </source>
</evidence>
<keyword evidence="2" id="KW-1133">Transmembrane helix</keyword>
<keyword evidence="2" id="KW-0472">Membrane</keyword>
<dbReference type="Gene3D" id="3.30.70.60">
    <property type="match status" value="1"/>
</dbReference>
<protein>
    <recommendedName>
        <fullName evidence="5">Type IV pilus assembly protein PilO</fullName>
    </recommendedName>
</protein>
<dbReference type="Pfam" id="PF10741">
    <property type="entry name" value="T2SSM_b"/>
    <property type="match status" value="1"/>
</dbReference>
<dbReference type="InterPro" id="IPR014717">
    <property type="entry name" value="Transl_elong_EF1B/ribsomal_bS6"/>
</dbReference>
<dbReference type="Proteomes" id="UP001458946">
    <property type="component" value="Unassembled WGS sequence"/>
</dbReference>
<evidence type="ECO:0000313" key="3">
    <source>
        <dbReference type="EMBL" id="GAA5502594.1"/>
    </source>
</evidence>
<evidence type="ECO:0008006" key="5">
    <source>
        <dbReference type="Google" id="ProtNLM"/>
    </source>
</evidence>
<feature type="transmembrane region" description="Helical" evidence="2">
    <location>
        <begin position="6"/>
        <end position="29"/>
    </location>
</feature>
<evidence type="ECO:0000256" key="1">
    <source>
        <dbReference type="SAM" id="MobiDB-lite"/>
    </source>
</evidence>
<accession>A0ABP9VBH1</accession>
<dbReference type="InterPro" id="IPR034756">
    <property type="entry name" value="T2SSM_b"/>
</dbReference>
<comment type="caution">
    <text evidence="3">The sequence shown here is derived from an EMBL/GenBank/DDBJ whole genome shotgun (WGS) entry which is preliminary data.</text>
</comment>
<keyword evidence="4" id="KW-1185">Reference proteome</keyword>
<organism evidence="3 4">
    <name type="scientific">Deinococcus xinjiangensis</name>
    <dbReference type="NCBI Taxonomy" id="457454"/>
    <lineage>
        <taxon>Bacteria</taxon>
        <taxon>Thermotogati</taxon>
        <taxon>Deinococcota</taxon>
        <taxon>Deinococci</taxon>
        <taxon>Deinococcales</taxon>
        <taxon>Deinococcaceae</taxon>
        <taxon>Deinococcus</taxon>
    </lineage>
</organism>
<reference evidence="3 4" key="1">
    <citation type="submission" date="2024-02" db="EMBL/GenBank/DDBJ databases">
        <title>Deinococcus xinjiangensis NBRC 107630.</title>
        <authorList>
            <person name="Ichikawa N."/>
            <person name="Katano-Makiyama Y."/>
            <person name="Hidaka K."/>
        </authorList>
    </citation>
    <scope>NUCLEOTIDE SEQUENCE [LARGE SCALE GENOMIC DNA]</scope>
    <source>
        <strain evidence="3 4">NBRC 107630</strain>
    </source>
</reference>
<name>A0ABP9VBH1_9DEIO</name>
<proteinExistence type="predicted"/>
<dbReference type="EMBL" id="BAABRN010000026">
    <property type="protein sequence ID" value="GAA5502594.1"/>
    <property type="molecule type" value="Genomic_DNA"/>
</dbReference>